<sequence length="154" mass="16801">MNRMASMPTSVKLLMSLHFVLGAGALFGGGTLVLDPSGRLLGMPPDLMRAPVFPNFLIPGLILFFVLGVGPLGVLFSLAGQKSWKLGEALNVFKTLHWSWTFSLYIGFALIIWITVQMYVLQAASVVHAGYLFLGLLIQTVTLLPGTQDYCRKT</sequence>
<evidence type="ECO:0000313" key="3">
    <source>
        <dbReference type="Proteomes" id="UP000325218"/>
    </source>
</evidence>
<dbReference type="AlphaFoldDB" id="A0A5D0CYX1"/>
<keyword evidence="1" id="KW-0472">Membrane</keyword>
<evidence type="ECO:0000313" key="2">
    <source>
        <dbReference type="EMBL" id="TYA15242.1"/>
    </source>
</evidence>
<organism evidence="2 3">
    <name type="scientific">Paenibacillus faecis</name>
    <dbReference type="NCBI Taxonomy" id="862114"/>
    <lineage>
        <taxon>Bacteria</taxon>
        <taxon>Bacillati</taxon>
        <taxon>Bacillota</taxon>
        <taxon>Bacilli</taxon>
        <taxon>Bacillales</taxon>
        <taxon>Paenibacillaceae</taxon>
        <taxon>Paenibacillus</taxon>
    </lineage>
</organism>
<proteinExistence type="predicted"/>
<comment type="caution">
    <text evidence="2">The sequence shown here is derived from an EMBL/GenBank/DDBJ whole genome shotgun (WGS) entry which is preliminary data.</text>
</comment>
<dbReference type="EMBL" id="VSDO01000001">
    <property type="protein sequence ID" value="TYA15242.1"/>
    <property type="molecule type" value="Genomic_DNA"/>
</dbReference>
<feature type="transmembrane region" description="Helical" evidence="1">
    <location>
        <begin position="52"/>
        <end position="79"/>
    </location>
</feature>
<feature type="transmembrane region" description="Helical" evidence="1">
    <location>
        <begin position="126"/>
        <end position="144"/>
    </location>
</feature>
<keyword evidence="1" id="KW-0812">Transmembrane</keyword>
<accession>A0A5D0CYX1</accession>
<dbReference type="OrthoDB" id="1909107at2"/>
<evidence type="ECO:0000256" key="1">
    <source>
        <dbReference type="SAM" id="Phobius"/>
    </source>
</evidence>
<keyword evidence="1" id="KW-1133">Transmembrane helix</keyword>
<keyword evidence="3" id="KW-1185">Reference proteome</keyword>
<name>A0A5D0CYX1_9BACL</name>
<feature type="transmembrane region" description="Helical" evidence="1">
    <location>
        <begin position="100"/>
        <end position="120"/>
    </location>
</feature>
<protein>
    <submittedName>
        <fullName evidence="2">Uncharacterized protein</fullName>
    </submittedName>
</protein>
<reference evidence="2 3" key="1">
    <citation type="submission" date="2019-08" db="EMBL/GenBank/DDBJ databases">
        <title>Genome sequencing of Paenibacillus faecis DSM 23593(T).</title>
        <authorList>
            <person name="Kook J.-K."/>
            <person name="Park S.-N."/>
            <person name="Lim Y.K."/>
        </authorList>
    </citation>
    <scope>NUCLEOTIDE SEQUENCE [LARGE SCALE GENOMIC DNA]</scope>
    <source>
        <strain evidence="2 3">DSM 23593</strain>
    </source>
</reference>
<dbReference type="RefSeq" id="WP_148450832.1">
    <property type="nucleotide sequence ID" value="NZ_VSDO01000001.1"/>
</dbReference>
<dbReference type="Proteomes" id="UP000325218">
    <property type="component" value="Unassembled WGS sequence"/>
</dbReference>
<gene>
    <name evidence="2" type="ORF">FRY98_06265</name>
</gene>